<evidence type="ECO:0000256" key="1">
    <source>
        <dbReference type="SAM" id="SignalP"/>
    </source>
</evidence>
<feature type="domain" description="DUF2059" evidence="2">
    <location>
        <begin position="86"/>
        <end position="144"/>
    </location>
</feature>
<comment type="caution">
    <text evidence="3">The sequence shown here is derived from an EMBL/GenBank/DDBJ whole genome shotgun (WGS) entry which is preliminary data.</text>
</comment>
<gene>
    <name evidence="3" type="ORF">F2P58_02165</name>
</gene>
<reference evidence="3 4" key="1">
    <citation type="submission" date="2019-09" db="EMBL/GenBank/DDBJ databases">
        <title>Whole genome sequence of Vibrio fortis.</title>
        <authorList>
            <person name="Das S.K."/>
        </authorList>
    </citation>
    <scope>NUCLEOTIDE SEQUENCE [LARGE SCALE GENOMIC DNA]</scope>
    <source>
        <strain evidence="3 4">AN60</strain>
    </source>
</reference>
<dbReference type="Pfam" id="PF09832">
    <property type="entry name" value="DUF2059"/>
    <property type="match status" value="1"/>
</dbReference>
<proteinExistence type="predicted"/>
<organism evidence="3 4">
    <name type="scientific">Vibrio fortis</name>
    <dbReference type="NCBI Taxonomy" id="212667"/>
    <lineage>
        <taxon>Bacteria</taxon>
        <taxon>Pseudomonadati</taxon>
        <taxon>Pseudomonadota</taxon>
        <taxon>Gammaproteobacteria</taxon>
        <taxon>Vibrionales</taxon>
        <taxon>Vibrionaceae</taxon>
        <taxon>Vibrio</taxon>
    </lineage>
</organism>
<evidence type="ECO:0000259" key="2">
    <source>
        <dbReference type="Pfam" id="PF09832"/>
    </source>
</evidence>
<feature type="signal peptide" evidence="1">
    <location>
        <begin position="1"/>
        <end position="18"/>
    </location>
</feature>
<protein>
    <submittedName>
        <fullName evidence="3">DUF2059 domain-containing protein</fullName>
    </submittedName>
</protein>
<dbReference type="EMBL" id="VWSE01000002">
    <property type="protein sequence ID" value="KAB0291959.1"/>
    <property type="molecule type" value="Genomic_DNA"/>
</dbReference>
<evidence type="ECO:0000313" key="4">
    <source>
        <dbReference type="Proteomes" id="UP000326789"/>
    </source>
</evidence>
<dbReference type="Proteomes" id="UP000326789">
    <property type="component" value="Unassembled WGS sequence"/>
</dbReference>
<dbReference type="RefSeq" id="WP_150868678.1">
    <property type="nucleotide sequence ID" value="NZ_BTGL01000008.1"/>
</dbReference>
<sequence>MKKVVIALMLLLPLHLSASESSKAEKVDALVEVMNLDEMLDSMNIQINNMIGSMHTQLEVSESERPLFEEYHQQVLAIMQAELSWEQFEPMMVNIYNKHFSEEEITAMLEFYRSETGQSILSKMPIVMQESMVTSQALAQRVMPKIQALTEEFHKNLKEHRKQEKQTQ</sequence>
<feature type="chain" id="PRO_5024269878" evidence="1">
    <location>
        <begin position="19"/>
        <end position="168"/>
    </location>
</feature>
<accession>A0A5N3RBY8</accession>
<keyword evidence="1" id="KW-0732">Signal</keyword>
<name>A0A5N3RBY8_9VIBR</name>
<dbReference type="InterPro" id="IPR018637">
    <property type="entry name" value="DUF2059"/>
</dbReference>
<evidence type="ECO:0000313" key="3">
    <source>
        <dbReference type="EMBL" id="KAB0291959.1"/>
    </source>
</evidence>
<dbReference type="AlphaFoldDB" id="A0A5N3RBY8"/>